<comment type="caution">
    <text evidence="1">The sequence shown here is derived from an EMBL/GenBank/DDBJ whole genome shotgun (WGS) entry which is preliminary data.</text>
</comment>
<sequence length="99" mass="12053">MDRKSFTTHYSLDKHFEHNLDQSIRRWWTKLDTTEQQRLSFAFSTIFTYMKNNDYEKLYDYIGMSLEQFEYLYALVGNKLEKRSRRTPLPTKLRLAATL</sequence>
<dbReference type="AlphaFoldDB" id="A0A232EJK8"/>
<proteinExistence type="predicted"/>
<reference evidence="1 2" key="1">
    <citation type="journal article" date="2017" name="Curr. Biol.">
        <title>The Evolution of Venom by Co-option of Single-Copy Genes.</title>
        <authorList>
            <person name="Martinson E.O."/>
            <person name="Mrinalini"/>
            <person name="Kelkar Y.D."/>
            <person name="Chang C.H."/>
            <person name="Werren J.H."/>
        </authorList>
    </citation>
    <scope>NUCLEOTIDE SEQUENCE [LARGE SCALE GENOMIC DNA]</scope>
    <source>
        <strain evidence="1 2">Alberta</strain>
        <tissue evidence="1">Whole body</tissue>
    </source>
</reference>
<protein>
    <submittedName>
        <fullName evidence="1">Uncharacterized protein</fullName>
    </submittedName>
</protein>
<organism evidence="1 2">
    <name type="scientific">Trichomalopsis sarcophagae</name>
    <dbReference type="NCBI Taxonomy" id="543379"/>
    <lineage>
        <taxon>Eukaryota</taxon>
        <taxon>Metazoa</taxon>
        <taxon>Ecdysozoa</taxon>
        <taxon>Arthropoda</taxon>
        <taxon>Hexapoda</taxon>
        <taxon>Insecta</taxon>
        <taxon>Pterygota</taxon>
        <taxon>Neoptera</taxon>
        <taxon>Endopterygota</taxon>
        <taxon>Hymenoptera</taxon>
        <taxon>Apocrita</taxon>
        <taxon>Proctotrupomorpha</taxon>
        <taxon>Chalcidoidea</taxon>
        <taxon>Pteromalidae</taxon>
        <taxon>Pteromalinae</taxon>
        <taxon>Trichomalopsis</taxon>
    </lineage>
</organism>
<keyword evidence="2" id="KW-1185">Reference proteome</keyword>
<evidence type="ECO:0000313" key="2">
    <source>
        <dbReference type="Proteomes" id="UP000215335"/>
    </source>
</evidence>
<dbReference type="EMBL" id="NNAY01003976">
    <property type="protein sequence ID" value="OXU18547.1"/>
    <property type="molecule type" value="Genomic_DNA"/>
</dbReference>
<gene>
    <name evidence="1" type="ORF">TSAR_001162</name>
</gene>
<dbReference type="Proteomes" id="UP000215335">
    <property type="component" value="Unassembled WGS sequence"/>
</dbReference>
<evidence type="ECO:0000313" key="1">
    <source>
        <dbReference type="EMBL" id="OXU18547.1"/>
    </source>
</evidence>
<accession>A0A232EJK8</accession>
<name>A0A232EJK8_9HYME</name>